<evidence type="ECO:0000256" key="4">
    <source>
        <dbReference type="ARBA" id="ARBA00023125"/>
    </source>
</evidence>
<dbReference type="PROSITE" id="PS01007">
    <property type="entry name" value="TRANSPOSASE_MUTATOR"/>
    <property type="match status" value="1"/>
</dbReference>
<dbReference type="GO" id="GO:0006313">
    <property type="term" value="P:DNA transposition"/>
    <property type="evidence" value="ECO:0007669"/>
    <property type="project" value="UniProtKB-UniRule"/>
</dbReference>
<proteinExistence type="inferred from homology"/>
<evidence type="ECO:0000256" key="6">
    <source>
        <dbReference type="RuleBase" id="RU365089"/>
    </source>
</evidence>
<dbReference type="PANTHER" id="PTHR33217:SF8">
    <property type="entry name" value="MUTATOR FAMILY TRANSPOSASE"/>
    <property type="match status" value="1"/>
</dbReference>
<keyword evidence="5 6" id="KW-0233">DNA recombination</keyword>
<accession>A0AA86AL72</accession>
<evidence type="ECO:0000256" key="2">
    <source>
        <dbReference type="ARBA" id="ARBA00010961"/>
    </source>
</evidence>
<comment type="similarity">
    <text evidence="2 6">Belongs to the transposase mutator family.</text>
</comment>
<dbReference type="AlphaFoldDB" id="A0AA86AL72"/>
<comment type="function">
    <text evidence="1 6">Required for the transposition of the insertion element.</text>
</comment>
<keyword evidence="3 6" id="KW-0815">Transposition</keyword>
<dbReference type="RefSeq" id="WP_025343465.1">
    <property type="nucleotide sequence ID" value="NZ_CP007201.1"/>
</dbReference>
<dbReference type="KEGG" id="smul:SMUL_0266"/>
<keyword evidence="6" id="KW-0814">Transposable element</keyword>
<dbReference type="EMBL" id="CP007201">
    <property type="protein sequence ID" value="AHJ11548.1"/>
    <property type="molecule type" value="Genomic_DNA"/>
</dbReference>
<dbReference type="Proteomes" id="UP000019322">
    <property type="component" value="Chromosome"/>
</dbReference>
<dbReference type="GO" id="GO:0004803">
    <property type="term" value="F:transposase activity"/>
    <property type="evidence" value="ECO:0007669"/>
    <property type="project" value="UniProtKB-UniRule"/>
</dbReference>
<protein>
    <recommendedName>
        <fullName evidence="6">Mutator family transposase</fullName>
    </recommendedName>
</protein>
<keyword evidence="4 6" id="KW-0238">DNA-binding</keyword>
<evidence type="ECO:0000313" key="8">
    <source>
        <dbReference type="Proteomes" id="UP000019322"/>
    </source>
</evidence>
<gene>
    <name evidence="7" type="ORF">SMUL_0266</name>
</gene>
<evidence type="ECO:0000256" key="5">
    <source>
        <dbReference type="ARBA" id="ARBA00023172"/>
    </source>
</evidence>
<name>A0AA86AL72_SULMK</name>
<evidence type="ECO:0000313" key="7">
    <source>
        <dbReference type="EMBL" id="AHJ11548.1"/>
    </source>
</evidence>
<reference evidence="7 8" key="1">
    <citation type="journal article" date="2014" name="Environ. Microbiol.">
        <title>Insights into organohalide respiration and the versatile catabolism of Sulfurospirillum multivorans gained from comparative genomics and physiological studies.</title>
        <authorList>
            <person name="Goris T."/>
            <person name="Schubert T."/>
            <person name="Gadkari J."/>
            <person name="Wubet T."/>
            <person name="Tarkka M."/>
            <person name="Buscot F."/>
            <person name="Adrian L."/>
            <person name="Diekert G."/>
        </authorList>
    </citation>
    <scope>NUCLEOTIDE SEQUENCE [LARGE SCALE GENOMIC DNA]</scope>
    <source>
        <strain evidence="8">DM 12446 / JCM 15788 / NBRC 109480</strain>
    </source>
</reference>
<evidence type="ECO:0000256" key="1">
    <source>
        <dbReference type="ARBA" id="ARBA00002190"/>
    </source>
</evidence>
<organism evidence="7 8">
    <name type="scientific">Sulfurospirillum multivorans (strain DM 12446 / JCM 15788 / NBRC 109480)</name>
    <dbReference type="NCBI Taxonomy" id="1150621"/>
    <lineage>
        <taxon>Bacteria</taxon>
        <taxon>Pseudomonadati</taxon>
        <taxon>Campylobacterota</taxon>
        <taxon>Epsilonproteobacteria</taxon>
        <taxon>Campylobacterales</taxon>
        <taxon>Sulfurospirillaceae</taxon>
        <taxon>Sulfurospirillum</taxon>
    </lineage>
</organism>
<dbReference type="NCBIfam" id="NF033543">
    <property type="entry name" value="transpos_IS256"/>
    <property type="match status" value="1"/>
</dbReference>
<dbReference type="Pfam" id="PF00872">
    <property type="entry name" value="Transposase_mut"/>
    <property type="match status" value="1"/>
</dbReference>
<dbReference type="InterPro" id="IPR001207">
    <property type="entry name" value="Transposase_mutator"/>
</dbReference>
<sequence length="409" mass="46694">MKIEIDVEQFAQDIKAGKSIGGSNGALGSLIKQLTEAALAAEIDSHLSQDLNRNRKNGYSSKTMKSDHGAFELDVPRDRNGSFEPEIVKKNQTSMTSEIEEKILSLFALGNSYSQIAKHIEDFYCVGFSKATISAVTDKIIPMLQEWKTRPLEAVYPFIFLDAIHYKVKEDGRYISKAFYTVLGVRVDGKKEVLGLTSRKEVLGLYLNESEGAKFWLQVLTDLQNRGVKDILIASVDGLKGFPEAINSVFPDTEVQLCVVHQIRNSLKYVGSAYQKQFAKELKAVYQAFTKEEAEFELDKLEEKWGKKYPIVFQSWRNKWDNLSVYFQYPEDIRRVIYTTNIIESVHRQFRTLTKTKGAFPNDDSLLKLLYMGIQNAQQKWTMPIRNWSLTISQLAIHFEGRLDDALNL</sequence>
<dbReference type="PANTHER" id="PTHR33217">
    <property type="entry name" value="TRANSPOSASE FOR INSERTION SEQUENCE ELEMENT IS1081"/>
    <property type="match status" value="1"/>
</dbReference>
<dbReference type="GO" id="GO:0003677">
    <property type="term" value="F:DNA binding"/>
    <property type="evidence" value="ECO:0007669"/>
    <property type="project" value="UniProtKB-UniRule"/>
</dbReference>
<evidence type="ECO:0000256" key="3">
    <source>
        <dbReference type="ARBA" id="ARBA00022578"/>
    </source>
</evidence>